<dbReference type="AlphaFoldDB" id="A0A3N4L3A3"/>
<sequence>MGKDTFFGYAAAMLLLSIGRASATPRGFEPHMLQQETVGAGHWHKYESLFWMYANTDLDSLNPTQRDAGYFGIKRSNVHRDAASDKSIFKLRIHSDGIPALNDGNITLCHPTIHRITAPSFLPLRTAAELEYHTLYNNVLTQIEDSEILNAKLSLEQTLRHINHCGSPQDSDTPWGLMEAHPLSGRIAPVITSAVTRTRFRDVDGKSVDARVLHVLMSHNNGHSAGIEVDAAFDVLYTMNPEPRIRFVSVPAERSDNSQVGYPNWARIIEEAGNPLMKLLKNEKDESEDKEQDDLELTESEEREAEEKKHALAPTPVSHRDEIQRKQRVEAIQAALHRASKGSILIHTQNTPTNTTSTPMEIPVKSHLTITFVKAPVTPSSITMVLVRISKTPLELLSRIRPGTNNAPVKPVEVENDQVPGTPGPGAIALVLWSLFWVAWAFCVGLYTCRIARYILWRMRGSPPKYQRVRSDEDDCERGVIVLSPDYFTVGLDTPEGGQSFAKPMLSSISEKTEPEDDEEK</sequence>
<feature type="transmembrane region" description="Helical" evidence="2">
    <location>
        <begin position="427"/>
        <end position="449"/>
    </location>
</feature>
<feature type="signal peptide" evidence="3">
    <location>
        <begin position="1"/>
        <end position="23"/>
    </location>
</feature>
<feature type="chain" id="PRO_5017961791" evidence="3">
    <location>
        <begin position="24"/>
        <end position="521"/>
    </location>
</feature>
<feature type="region of interest" description="Disordered" evidence="1">
    <location>
        <begin position="282"/>
        <end position="322"/>
    </location>
</feature>
<keyword evidence="5" id="KW-1185">Reference proteome</keyword>
<dbReference type="OrthoDB" id="5309483at2759"/>
<reference evidence="4 5" key="1">
    <citation type="journal article" date="2018" name="Nat. Ecol. Evol.">
        <title>Pezizomycetes genomes reveal the molecular basis of ectomycorrhizal truffle lifestyle.</title>
        <authorList>
            <person name="Murat C."/>
            <person name="Payen T."/>
            <person name="Noel B."/>
            <person name="Kuo A."/>
            <person name="Morin E."/>
            <person name="Chen J."/>
            <person name="Kohler A."/>
            <person name="Krizsan K."/>
            <person name="Balestrini R."/>
            <person name="Da Silva C."/>
            <person name="Montanini B."/>
            <person name="Hainaut M."/>
            <person name="Levati E."/>
            <person name="Barry K.W."/>
            <person name="Belfiori B."/>
            <person name="Cichocki N."/>
            <person name="Clum A."/>
            <person name="Dockter R.B."/>
            <person name="Fauchery L."/>
            <person name="Guy J."/>
            <person name="Iotti M."/>
            <person name="Le Tacon F."/>
            <person name="Lindquist E.A."/>
            <person name="Lipzen A."/>
            <person name="Malagnac F."/>
            <person name="Mello A."/>
            <person name="Molinier V."/>
            <person name="Miyauchi S."/>
            <person name="Poulain J."/>
            <person name="Riccioni C."/>
            <person name="Rubini A."/>
            <person name="Sitrit Y."/>
            <person name="Splivallo R."/>
            <person name="Traeger S."/>
            <person name="Wang M."/>
            <person name="Zifcakova L."/>
            <person name="Wipf D."/>
            <person name="Zambonelli A."/>
            <person name="Paolocci F."/>
            <person name="Nowrousian M."/>
            <person name="Ottonello S."/>
            <person name="Baldrian P."/>
            <person name="Spatafora J.W."/>
            <person name="Henrissat B."/>
            <person name="Nagy L.G."/>
            <person name="Aury J.M."/>
            <person name="Wincker P."/>
            <person name="Grigoriev I.V."/>
            <person name="Bonfante P."/>
            <person name="Martin F.M."/>
        </authorList>
    </citation>
    <scope>NUCLEOTIDE SEQUENCE [LARGE SCALE GENOMIC DNA]</scope>
    <source>
        <strain evidence="4 5">CCBAS932</strain>
    </source>
</reference>
<keyword evidence="2" id="KW-0472">Membrane</keyword>
<evidence type="ECO:0000313" key="5">
    <source>
        <dbReference type="Proteomes" id="UP000277580"/>
    </source>
</evidence>
<dbReference type="InParanoid" id="A0A3N4L3A3"/>
<protein>
    <submittedName>
        <fullName evidence="4">Uncharacterized protein</fullName>
    </submittedName>
</protein>
<dbReference type="EMBL" id="ML119106">
    <property type="protein sequence ID" value="RPB17273.1"/>
    <property type="molecule type" value="Genomic_DNA"/>
</dbReference>
<keyword evidence="2" id="KW-1133">Transmembrane helix</keyword>
<evidence type="ECO:0000313" key="4">
    <source>
        <dbReference type="EMBL" id="RPB17273.1"/>
    </source>
</evidence>
<evidence type="ECO:0000256" key="1">
    <source>
        <dbReference type="SAM" id="MobiDB-lite"/>
    </source>
</evidence>
<evidence type="ECO:0000256" key="3">
    <source>
        <dbReference type="SAM" id="SignalP"/>
    </source>
</evidence>
<accession>A0A3N4L3A3</accession>
<organism evidence="4 5">
    <name type="scientific">Morchella conica CCBAS932</name>
    <dbReference type="NCBI Taxonomy" id="1392247"/>
    <lineage>
        <taxon>Eukaryota</taxon>
        <taxon>Fungi</taxon>
        <taxon>Dikarya</taxon>
        <taxon>Ascomycota</taxon>
        <taxon>Pezizomycotina</taxon>
        <taxon>Pezizomycetes</taxon>
        <taxon>Pezizales</taxon>
        <taxon>Morchellaceae</taxon>
        <taxon>Morchella</taxon>
    </lineage>
</organism>
<dbReference type="Proteomes" id="UP000277580">
    <property type="component" value="Unassembled WGS sequence"/>
</dbReference>
<feature type="compositionally biased region" description="Acidic residues" evidence="1">
    <location>
        <begin position="285"/>
        <end position="304"/>
    </location>
</feature>
<feature type="region of interest" description="Disordered" evidence="1">
    <location>
        <begin position="495"/>
        <end position="521"/>
    </location>
</feature>
<keyword evidence="2" id="KW-0812">Transmembrane</keyword>
<name>A0A3N4L3A3_9PEZI</name>
<keyword evidence="3" id="KW-0732">Signal</keyword>
<proteinExistence type="predicted"/>
<evidence type="ECO:0000256" key="2">
    <source>
        <dbReference type="SAM" id="Phobius"/>
    </source>
</evidence>
<gene>
    <name evidence="4" type="ORF">P167DRAFT_569748</name>
</gene>